<dbReference type="PANTHER" id="PTHR34183">
    <property type="entry name" value="ENDOLYTIC PEPTIDOGLYCAN TRANSGLYCOSYLASE RLPA"/>
    <property type="match status" value="1"/>
</dbReference>
<dbReference type="InterPro" id="IPR009009">
    <property type="entry name" value="RlpA-like_DPBB"/>
</dbReference>
<evidence type="ECO:0000256" key="2">
    <source>
        <dbReference type="ARBA" id="ARBA00023239"/>
    </source>
</evidence>
<keyword evidence="4" id="KW-0449">Lipoprotein</keyword>
<feature type="region of interest" description="Disordered" evidence="6">
    <location>
        <begin position="195"/>
        <end position="235"/>
    </location>
</feature>
<keyword evidence="1" id="KW-0732">Signal</keyword>
<keyword evidence="3 4" id="KW-0961">Cell wall biogenesis/degradation</keyword>
<dbReference type="PROSITE" id="PS51257">
    <property type="entry name" value="PROKAR_LIPOPROTEIN"/>
    <property type="match status" value="1"/>
</dbReference>
<dbReference type="PROSITE" id="PS51724">
    <property type="entry name" value="SPOR"/>
    <property type="match status" value="1"/>
</dbReference>
<evidence type="ECO:0000256" key="5">
    <source>
        <dbReference type="RuleBase" id="RU003495"/>
    </source>
</evidence>
<comment type="similarity">
    <text evidence="4 5">Belongs to the RlpA family.</text>
</comment>
<organism evidence="8 9">
    <name type="scientific">Variovorax humicola</name>
    <dbReference type="NCBI Taxonomy" id="1769758"/>
    <lineage>
        <taxon>Bacteria</taxon>
        <taxon>Pseudomonadati</taxon>
        <taxon>Pseudomonadota</taxon>
        <taxon>Betaproteobacteria</taxon>
        <taxon>Burkholderiales</taxon>
        <taxon>Comamonadaceae</taxon>
        <taxon>Variovorax</taxon>
    </lineage>
</organism>
<dbReference type="Pfam" id="PF03330">
    <property type="entry name" value="DPBB_1"/>
    <property type="match status" value="1"/>
</dbReference>
<name>A0ABU8VVG5_9BURK</name>
<evidence type="ECO:0000256" key="4">
    <source>
        <dbReference type="HAMAP-Rule" id="MF_02071"/>
    </source>
</evidence>
<comment type="subcellular location">
    <subcellularLocation>
        <location evidence="4">Cell membrane</location>
        <topology evidence="4">Lipid-anchor</topology>
    </subcellularLocation>
</comment>
<evidence type="ECO:0000313" key="8">
    <source>
        <dbReference type="EMBL" id="MEJ8821816.1"/>
    </source>
</evidence>
<dbReference type="NCBIfam" id="TIGR00413">
    <property type="entry name" value="rlpA"/>
    <property type="match status" value="1"/>
</dbReference>
<keyword evidence="4" id="KW-1003">Cell membrane</keyword>
<dbReference type="EC" id="4.2.2.-" evidence="4"/>
<feature type="compositionally biased region" description="Pro residues" evidence="6">
    <location>
        <begin position="203"/>
        <end position="221"/>
    </location>
</feature>
<evidence type="ECO:0000313" key="9">
    <source>
        <dbReference type="Proteomes" id="UP001363010"/>
    </source>
</evidence>
<gene>
    <name evidence="4" type="primary">rlpA</name>
    <name evidence="8" type="ORF">WKW80_07175</name>
</gene>
<dbReference type="Gene3D" id="2.40.40.10">
    <property type="entry name" value="RlpA-like domain"/>
    <property type="match status" value="1"/>
</dbReference>
<dbReference type="Pfam" id="PF05036">
    <property type="entry name" value="SPOR"/>
    <property type="match status" value="1"/>
</dbReference>
<reference evidence="8 9" key="1">
    <citation type="submission" date="2024-03" db="EMBL/GenBank/DDBJ databases">
        <title>Novel species of the genus Variovorax.</title>
        <authorList>
            <person name="Liu Q."/>
            <person name="Xin Y.-H."/>
        </authorList>
    </citation>
    <scope>NUCLEOTIDE SEQUENCE [LARGE SCALE GENOMIC DNA]</scope>
    <source>
        <strain evidence="8 9">KACC 18501</strain>
    </source>
</reference>
<evidence type="ECO:0000256" key="6">
    <source>
        <dbReference type="SAM" id="MobiDB-lite"/>
    </source>
</evidence>
<protein>
    <recommendedName>
        <fullName evidence="4">Endolytic peptidoglycan transglycosylase RlpA</fullName>
        <ecNumber evidence="4">4.2.2.-</ecNumber>
    </recommendedName>
</protein>
<feature type="domain" description="SPOR" evidence="7">
    <location>
        <begin position="283"/>
        <end position="360"/>
    </location>
</feature>
<dbReference type="PANTHER" id="PTHR34183:SF1">
    <property type="entry name" value="ENDOLYTIC PEPTIDOGLYCAN TRANSGLYCOSYLASE RLPA"/>
    <property type="match status" value="1"/>
</dbReference>
<dbReference type="HAMAP" id="MF_02071">
    <property type="entry name" value="RlpA"/>
    <property type="match status" value="1"/>
</dbReference>
<comment type="function">
    <text evidence="4">Lytic transglycosylase with a strong preference for naked glycan strands that lack stem peptides.</text>
</comment>
<dbReference type="RefSeq" id="WP_340362869.1">
    <property type="nucleotide sequence ID" value="NZ_JBBKZV010000003.1"/>
</dbReference>
<dbReference type="InterPro" id="IPR034718">
    <property type="entry name" value="RlpA"/>
</dbReference>
<dbReference type="CDD" id="cd22268">
    <property type="entry name" value="DPBB_RlpA-like"/>
    <property type="match status" value="1"/>
</dbReference>
<keyword evidence="4" id="KW-0564">Palmitate</keyword>
<dbReference type="InterPro" id="IPR036908">
    <property type="entry name" value="RlpA-like_sf"/>
</dbReference>
<dbReference type="Proteomes" id="UP001363010">
    <property type="component" value="Unassembled WGS sequence"/>
</dbReference>
<dbReference type="SUPFAM" id="SSF110997">
    <property type="entry name" value="Sporulation related repeat"/>
    <property type="match status" value="1"/>
</dbReference>
<evidence type="ECO:0000256" key="3">
    <source>
        <dbReference type="ARBA" id="ARBA00023316"/>
    </source>
</evidence>
<proteinExistence type="inferred from homology"/>
<dbReference type="InterPro" id="IPR012997">
    <property type="entry name" value="RplA"/>
</dbReference>
<keyword evidence="4" id="KW-0472">Membrane</keyword>
<accession>A0ABU8VVG5</accession>
<comment type="caution">
    <text evidence="8">The sequence shown here is derived from an EMBL/GenBank/DDBJ whole genome shotgun (WGS) entry which is preliminary data.</text>
</comment>
<dbReference type="InterPro" id="IPR036680">
    <property type="entry name" value="SPOR-like_sf"/>
</dbReference>
<dbReference type="InterPro" id="IPR007730">
    <property type="entry name" value="SPOR-like_dom"/>
</dbReference>
<dbReference type="SUPFAM" id="SSF50685">
    <property type="entry name" value="Barwin-like endoglucanases"/>
    <property type="match status" value="1"/>
</dbReference>
<dbReference type="Gene3D" id="3.30.70.1070">
    <property type="entry name" value="Sporulation related repeat"/>
    <property type="match status" value="1"/>
</dbReference>
<keyword evidence="9" id="KW-1185">Reference proteome</keyword>
<dbReference type="EMBL" id="JBBKZV010000003">
    <property type="protein sequence ID" value="MEJ8821816.1"/>
    <property type="molecule type" value="Genomic_DNA"/>
</dbReference>
<evidence type="ECO:0000259" key="7">
    <source>
        <dbReference type="PROSITE" id="PS51724"/>
    </source>
</evidence>
<evidence type="ECO:0000256" key="1">
    <source>
        <dbReference type="ARBA" id="ARBA00022729"/>
    </source>
</evidence>
<sequence length="361" mass="38203">MAERSASAMKRPAWTLFACAVLAVLAVLAGCASGPRGGDGAEANAPANLDRVPDAEPRVEAIRASGGTSKPYAVLGQSYVPIVDDRPFRERGLASWYGRKFNSGSTASGEPYDMYAMTAAHKTLPLPSYVRVRNPANGREVIVRVNDRGPFHEGRIIDLSYTAALKLDLLRGVAPVEIERITNEDIRTGAWRRAGTTAVAQPAPTPPTPPSLRQLPPPLQPSQPTATQVASAPQPPDAVAVPIAMTSPVVDQPRATVVDLPPMSATALPSQPTQASPRPVDTAAPATGFWVQLGAFIQRDGAASFQEKVARQLPALKLTVFSENGIHRLQAGPYASRESALAAGEQVRNGLGLAPVVVERR</sequence>
<keyword evidence="2 4" id="KW-0456">Lyase</keyword>